<protein>
    <submittedName>
        <fullName evidence="2">Uncharacterized protein</fullName>
    </submittedName>
</protein>
<accession>A0AAW2ECC1</accession>
<reference evidence="2 3" key="1">
    <citation type="submission" date="2023-03" db="EMBL/GenBank/DDBJ databases">
        <title>High recombination rates correlate with genetic variation in Cardiocondyla obscurior ants.</title>
        <authorList>
            <person name="Errbii M."/>
        </authorList>
    </citation>
    <scope>NUCLEOTIDE SEQUENCE [LARGE SCALE GENOMIC DNA]</scope>
    <source>
        <strain evidence="2">Alpha-2009</strain>
        <tissue evidence="2">Whole body</tissue>
    </source>
</reference>
<comment type="caution">
    <text evidence="2">The sequence shown here is derived from an EMBL/GenBank/DDBJ whole genome shotgun (WGS) entry which is preliminary data.</text>
</comment>
<evidence type="ECO:0000313" key="2">
    <source>
        <dbReference type="EMBL" id="KAL0101323.1"/>
    </source>
</evidence>
<feature type="compositionally biased region" description="Basic and acidic residues" evidence="1">
    <location>
        <begin position="27"/>
        <end position="49"/>
    </location>
</feature>
<dbReference type="EMBL" id="JADYXP020000024">
    <property type="protein sequence ID" value="KAL0101323.1"/>
    <property type="molecule type" value="Genomic_DNA"/>
</dbReference>
<dbReference type="AlphaFoldDB" id="A0AAW2ECC1"/>
<feature type="region of interest" description="Disordered" evidence="1">
    <location>
        <begin position="105"/>
        <end position="156"/>
    </location>
</feature>
<name>A0AAW2ECC1_9HYME</name>
<sequence length="156" mass="18029">MYVLRLRFSAARQRRARAELLRNAAESCDRDRSGARDAARRRSRDGIDKDRAVRRANWDGAAVRGGRGARGERRRRLSLETLRHERRARTLDSAADYADSRFLSTAFPTSGEHLPSSKYTRPARSLSEQLYRRNRPRIRTQRRDAHTERGAHTSAQ</sequence>
<organism evidence="2 3">
    <name type="scientific">Cardiocondyla obscurior</name>
    <dbReference type="NCBI Taxonomy" id="286306"/>
    <lineage>
        <taxon>Eukaryota</taxon>
        <taxon>Metazoa</taxon>
        <taxon>Ecdysozoa</taxon>
        <taxon>Arthropoda</taxon>
        <taxon>Hexapoda</taxon>
        <taxon>Insecta</taxon>
        <taxon>Pterygota</taxon>
        <taxon>Neoptera</taxon>
        <taxon>Endopterygota</taxon>
        <taxon>Hymenoptera</taxon>
        <taxon>Apocrita</taxon>
        <taxon>Aculeata</taxon>
        <taxon>Formicoidea</taxon>
        <taxon>Formicidae</taxon>
        <taxon>Myrmicinae</taxon>
        <taxon>Cardiocondyla</taxon>
    </lineage>
</organism>
<dbReference type="Proteomes" id="UP001430953">
    <property type="component" value="Unassembled WGS sequence"/>
</dbReference>
<feature type="region of interest" description="Disordered" evidence="1">
    <location>
        <begin position="25"/>
        <end position="49"/>
    </location>
</feature>
<keyword evidence="3" id="KW-1185">Reference proteome</keyword>
<evidence type="ECO:0000313" key="3">
    <source>
        <dbReference type="Proteomes" id="UP001430953"/>
    </source>
</evidence>
<feature type="compositionally biased region" description="Basic and acidic residues" evidence="1">
    <location>
        <begin position="141"/>
        <end position="156"/>
    </location>
</feature>
<gene>
    <name evidence="2" type="ORF">PUN28_018848</name>
</gene>
<evidence type="ECO:0000256" key="1">
    <source>
        <dbReference type="SAM" id="MobiDB-lite"/>
    </source>
</evidence>
<proteinExistence type="predicted"/>